<name>A0A560AMU3_AZOBR</name>
<dbReference type="EMBL" id="VITF01000017">
    <property type="protein sequence ID" value="TWA61673.1"/>
    <property type="molecule type" value="Genomic_DNA"/>
</dbReference>
<dbReference type="Proteomes" id="UP000316083">
    <property type="component" value="Unassembled WGS sequence"/>
</dbReference>
<comment type="caution">
    <text evidence="2">The sequence shown here is derived from an EMBL/GenBank/DDBJ whole genome shotgun (WGS) entry which is preliminary data.</text>
</comment>
<accession>A0A560AMU3</accession>
<proteinExistence type="predicted"/>
<reference evidence="2 3" key="1">
    <citation type="submission" date="2019-06" db="EMBL/GenBank/DDBJ databases">
        <title>Genomic Encyclopedia of Type Strains, Phase IV (KMG-V): Genome sequencing to study the core and pangenomes of soil and plant-associated prokaryotes.</title>
        <authorList>
            <person name="Whitman W."/>
        </authorList>
    </citation>
    <scope>NUCLEOTIDE SEQUENCE [LARGE SCALE GENOMIC DNA]</scope>
    <source>
        <strain evidence="2 3">BR 11796</strain>
    </source>
</reference>
<feature type="domain" description="SnoaL-like" evidence="1">
    <location>
        <begin position="19"/>
        <end position="114"/>
    </location>
</feature>
<gene>
    <name evidence="2" type="ORF">FBZ82_11747</name>
</gene>
<dbReference type="Pfam" id="PF12680">
    <property type="entry name" value="SnoaL_2"/>
    <property type="match status" value="1"/>
</dbReference>
<protein>
    <submittedName>
        <fullName evidence="2">SnoaL-like protein</fullName>
    </submittedName>
</protein>
<dbReference type="RefSeq" id="WP_145679361.1">
    <property type="nucleotide sequence ID" value="NZ_VITF01000017.1"/>
</dbReference>
<dbReference type="SUPFAM" id="SSF54427">
    <property type="entry name" value="NTF2-like"/>
    <property type="match status" value="1"/>
</dbReference>
<organism evidence="2 3">
    <name type="scientific">Azospirillum brasilense</name>
    <dbReference type="NCBI Taxonomy" id="192"/>
    <lineage>
        <taxon>Bacteria</taxon>
        <taxon>Pseudomonadati</taxon>
        <taxon>Pseudomonadota</taxon>
        <taxon>Alphaproteobacteria</taxon>
        <taxon>Rhodospirillales</taxon>
        <taxon>Azospirillaceae</taxon>
        <taxon>Azospirillum</taxon>
    </lineage>
</organism>
<evidence type="ECO:0000259" key="1">
    <source>
        <dbReference type="Pfam" id="PF12680"/>
    </source>
</evidence>
<sequence>MAHARPPADRPLADLPPAVADYVAANARLDADGMLAAFAPQAVVLDDGGRHEGREQLKAWIRTAILDSRAIFTPESWRAEDGRIAVDGVTSGDFKGSPLRFTFRFQLEDGAIVALAIA</sequence>
<dbReference type="Gene3D" id="3.10.450.50">
    <property type="match status" value="1"/>
</dbReference>
<dbReference type="InterPro" id="IPR037401">
    <property type="entry name" value="SnoaL-like"/>
</dbReference>
<evidence type="ECO:0000313" key="2">
    <source>
        <dbReference type="EMBL" id="TWA61673.1"/>
    </source>
</evidence>
<dbReference type="InterPro" id="IPR032710">
    <property type="entry name" value="NTF2-like_dom_sf"/>
</dbReference>
<evidence type="ECO:0000313" key="3">
    <source>
        <dbReference type="Proteomes" id="UP000316083"/>
    </source>
</evidence>
<dbReference type="AlphaFoldDB" id="A0A560AMU3"/>